<dbReference type="EMBL" id="JBEYBF010000041">
    <property type="protein sequence ID" value="MEU1956626.1"/>
    <property type="molecule type" value="Genomic_DNA"/>
</dbReference>
<accession>A0ABV2X0L6</accession>
<keyword evidence="11" id="KW-1185">Reference proteome</keyword>
<comment type="similarity">
    <text evidence="2">Belongs to the AzlC family.</text>
</comment>
<feature type="region of interest" description="Disordered" evidence="8">
    <location>
        <begin position="1"/>
        <end position="23"/>
    </location>
</feature>
<protein>
    <submittedName>
        <fullName evidence="10">AzlC family ABC transporter permease</fullName>
    </submittedName>
</protein>
<feature type="transmembrane region" description="Helical" evidence="9">
    <location>
        <begin position="32"/>
        <end position="51"/>
    </location>
</feature>
<keyword evidence="6 9" id="KW-1133">Transmembrane helix</keyword>
<evidence type="ECO:0000256" key="2">
    <source>
        <dbReference type="ARBA" id="ARBA00010735"/>
    </source>
</evidence>
<evidence type="ECO:0000256" key="5">
    <source>
        <dbReference type="ARBA" id="ARBA00022692"/>
    </source>
</evidence>
<dbReference type="PANTHER" id="PTHR34979:SF1">
    <property type="entry name" value="INNER MEMBRANE PROTEIN YGAZ"/>
    <property type="match status" value="1"/>
</dbReference>
<proteinExistence type="inferred from homology"/>
<keyword evidence="3" id="KW-0813">Transport</keyword>
<dbReference type="Pfam" id="PF03591">
    <property type="entry name" value="AzlC"/>
    <property type="match status" value="1"/>
</dbReference>
<evidence type="ECO:0000256" key="6">
    <source>
        <dbReference type="ARBA" id="ARBA00022989"/>
    </source>
</evidence>
<evidence type="ECO:0000256" key="8">
    <source>
        <dbReference type="SAM" id="MobiDB-lite"/>
    </source>
</evidence>
<keyword evidence="7 9" id="KW-0472">Membrane</keyword>
<dbReference type="Proteomes" id="UP001550628">
    <property type="component" value="Unassembled WGS sequence"/>
</dbReference>
<comment type="caution">
    <text evidence="10">The sequence shown here is derived from an EMBL/GenBank/DDBJ whole genome shotgun (WGS) entry which is preliminary data.</text>
</comment>
<sequence>MSSSTQTATSGTPGPPGREPAPPELRAALADSGSVGLALFPLGLALGVLVVHSQLAWWWAPVFAGVVYAGSLEFLLIGLVTAATPLAQVASTAFLVNFRHVFYALSFPLHRVRGRWSRGYATFALTDEAYALTTGASAREWSGRRILWLQVLCQGYWVAGATIGAGGAALLPVRLDGLDFALTALFVVLAVDGYRTERDIPVPVTALVCALVARLLLPGQMLPVALGLFTAALLIRRSFTSKELTRA</sequence>
<evidence type="ECO:0000313" key="11">
    <source>
        <dbReference type="Proteomes" id="UP001550628"/>
    </source>
</evidence>
<dbReference type="InterPro" id="IPR011606">
    <property type="entry name" value="Brnchd-chn_aa_trnsp_permease"/>
</dbReference>
<gene>
    <name evidence="10" type="ORF">ABZ510_32845</name>
</gene>
<reference evidence="10 11" key="1">
    <citation type="submission" date="2024-06" db="EMBL/GenBank/DDBJ databases">
        <title>The Natural Products Discovery Center: Release of the First 8490 Sequenced Strains for Exploring Actinobacteria Biosynthetic Diversity.</title>
        <authorList>
            <person name="Kalkreuter E."/>
            <person name="Kautsar S.A."/>
            <person name="Yang D."/>
            <person name="Bader C.D."/>
            <person name="Teijaro C.N."/>
            <person name="Fluegel L."/>
            <person name="Davis C.M."/>
            <person name="Simpson J.R."/>
            <person name="Lauterbach L."/>
            <person name="Steele A.D."/>
            <person name="Gui C."/>
            <person name="Meng S."/>
            <person name="Li G."/>
            <person name="Viehrig K."/>
            <person name="Ye F."/>
            <person name="Su P."/>
            <person name="Kiefer A.F."/>
            <person name="Nichols A."/>
            <person name="Cepeda A.J."/>
            <person name="Yan W."/>
            <person name="Fan B."/>
            <person name="Jiang Y."/>
            <person name="Adhikari A."/>
            <person name="Zheng C.-J."/>
            <person name="Schuster L."/>
            <person name="Cowan T.M."/>
            <person name="Smanski M.J."/>
            <person name="Chevrette M.G."/>
            <person name="De Carvalho L.P.S."/>
            <person name="Shen B."/>
        </authorList>
    </citation>
    <scope>NUCLEOTIDE SEQUENCE [LARGE SCALE GENOMIC DNA]</scope>
    <source>
        <strain evidence="10 11">NPDC019708</strain>
    </source>
</reference>
<evidence type="ECO:0000256" key="7">
    <source>
        <dbReference type="ARBA" id="ARBA00023136"/>
    </source>
</evidence>
<keyword evidence="4" id="KW-1003">Cell membrane</keyword>
<evidence type="ECO:0000256" key="3">
    <source>
        <dbReference type="ARBA" id="ARBA00022448"/>
    </source>
</evidence>
<dbReference type="PANTHER" id="PTHR34979">
    <property type="entry name" value="INNER MEMBRANE PROTEIN YGAZ"/>
    <property type="match status" value="1"/>
</dbReference>
<evidence type="ECO:0000256" key="4">
    <source>
        <dbReference type="ARBA" id="ARBA00022475"/>
    </source>
</evidence>
<feature type="compositionally biased region" description="Pro residues" evidence="8">
    <location>
        <begin position="13"/>
        <end position="23"/>
    </location>
</feature>
<feature type="compositionally biased region" description="Polar residues" evidence="8">
    <location>
        <begin position="1"/>
        <end position="12"/>
    </location>
</feature>
<feature type="transmembrane region" description="Helical" evidence="9">
    <location>
        <begin position="206"/>
        <end position="235"/>
    </location>
</feature>
<evidence type="ECO:0000256" key="1">
    <source>
        <dbReference type="ARBA" id="ARBA00004651"/>
    </source>
</evidence>
<keyword evidence="5 9" id="KW-0812">Transmembrane</keyword>
<feature type="transmembrane region" description="Helical" evidence="9">
    <location>
        <begin position="147"/>
        <end position="171"/>
    </location>
</feature>
<comment type="subcellular location">
    <subcellularLocation>
        <location evidence="1">Cell membrane</location>
        <topology evidence="1">Multi-pass membrane protein</topology>
    </subcellularLocation>
</comment>
<name>A0ABV2X0L6_9NOCA</name>
<evidence type="ECO:0000256" key="9">
    <source>
        <dbReference type="SAM" id="Phobius"/>
    </source>
</evidence>
<organism evidence="10 11">
    <name type="scientific">Nocardia rhamnosiphila</name>
    <dbReference type="NCBI Taxonomy" id="426716"/>
    <lineage>
        <taxon>Bacteria</taxon>
        <taxon>Bacillati</taxon>
        <taxon>Actinomycetota</taxon>
        <taxon>Actinomycetes</taxon>
        <taxon>Mycobacteriales</taxon>
        <taxon>Nocardiaceae</taxon>
        <taxon>Nocardia</taxon>
    </lineage>
</organism>
<dbReference type="RefSeq" id="WP_356959299.1">
    <property type="nucleotide sequence ID" value="NZ_JBEYBD010000027.1"/>
</dbReference>
<evidence type="ECO:0000313" key="10">
    <source>
        <dbReference type="EMBL" id="MEU1956626.1"/>
    </source>
</evidence>